<dbReference type="PRINTS" id="PR00344">
    <property type="entry name" value="BCTRLSENSOR"/>
</dbReference>
<dbReference type="GO" id="GO:0005524">
    <property type="term" value="F:ATP binding"/>
    <property type="evidence" value="ECO:0007669"/>
    <property type="project" value="UniProtKB-KW"/>
</dbReference>
<dbReference type="GO" id="GO:0016036">
    <property type="term" value="P:cellular response to phosphate starvation"/>
    <property type="evidence" value="ECO:0007669"/>
    <property type="project" value="TreeGrafter"/>
</dbReference>
<keyword evidence="14 15" id="KW-0472">Membrane</keyword>
<organism evidence="17">
    <name type="scientific">hydrothermal vent metagenome</name>
    <dbReference type="NCBI Taxonomy" id="652676"/>
    <lineage>
        <taxon>unclassified sequences</taxon>
        <taxon>metagenomes</taxon>
        <taxon>ecological metagenomes</taxon>
    </lineage>
</organism>
<dbReference type="SUPFAM" id="SSF47384">
    <property type="entry name" value="Homodimeric domain of signal transducing histidine kinase"/>
    <property type="match status" value="1"/>
</dbReference>
<comment type="subcellular location">
    <subcellularLocation>
        <location evidence="2">Cell membrane</location>
    </subcellularLocation>
</comment>
<evidence type="ECO:0000256" key="2">
    <source>
        <dbReference type="ARBA" id="ARBA00004236"/>
    </source>
</evidence>
<evidence type="ECO:0000256" key="1">
    <source>
        <dbReference type="ARBA" id="ARBA00000085"/>
    </source>
</evidence>
<dbReference type="FunFam" id="3.30.565.10:FF:000032">
    <property type="entry name" value="Phosphate regulon sensor histidine kinase PhoR"/>
    <property type="match status" value="1"/>
</dbReference>
<evidence type="ECO:0000256" key="11">
    <source>
        <dbReference type="ARBA" id="ARBA00022840"/>
    </source>
</evidence>
<dbReference type="InterPro" id="IPR003594">
    <property type="entry name" value="HATPase_dom"/>
</dbReference>
<dbReference type="GO" id="GO:0004721">
    <property type="term" value="F:phosphoprotein phosphatase activity"/>
    <property type="evidence" value="ECO:0007669"/>
    <property type="project" value="InterPro"/>
</dbReference>
<keyword evidence="8 15" id="KW-0812">Transmembrane</keyword>
<proteinExistence type="predicted"/>
<evidence type="ECO:0000313" key="17">
    <source>
        <dbReference type="EMBL" id="VAW90060.1"/>
    </source>
</evidence>
<dbReference type="GO" id="GO:0000155">
    <property type="term" value="F:phosphorelay sensor kinase activity"/>
    <property type="evidence" value="ECO:0007669"/>
    <property type="project" value="InterPro"/>
</dbReference>
<dbReference type="InterPro" id="IPR014310">
    <property type="entry name" value="Sig_transdc_His_kinase_PhoR"/>
</dbReference>
<dbReference type="NCBIfam" id="TIGR02966">
    <property type="entry name" value="phoR_proteo"/>
    <property type="match status" value="1"/>
</dbReference>
<dbReference type="NCBIfam" id="NF008235">
    <property type="entry name" value="PRK11006.1"/>
    <property type="match status" value="1"/>
</dbReference>
<feature type="domain" description="Histidine kinase" evidence="16">
    <location>
        <begin position="210"/>
        <end position="428"/>
    </location>
</feature>
<evidence type="ECO:0000256" key="9">
    <source>
        <dbReference type="ARBA" id="ARBA00022741"/>
    </source>
</evidence>
<dbReference type="InterPro" id="IPR036097">
    <property type="entry name" value="HisK_dim/P_sf"/>
</dbReference>
<keyword evidence="13" id="KW-0902">Two-component regulatory system</keyword>
<evidence type="ECO:0000256" key="8">
    <source>
        <dbReference type="ARBA" id="ARBA00022692"/>
    </source>
</evidence>
<dbReference type="Gene3D" id="3.30.565.10">
    <property type="entry name" value="Histidine kinase-like ATPase, C-terminal domain"/>
    <property type="match status" value="1"/>
</dbReference>
<evidence type="ECO:0000256" key="15">
    <source>
        <dbReference type="SAM" id="Phobius"/>
    </source>
</evidence>
<dbReference type="Gene3D" id="3.30.450.20">
    <property type="entry name" value="PAS domain"/>
    <property type="match status" value="1"/>
</dbReference>
<dbReference type="InterPro" id="IPR004358">
    <property type="entry name" value="Sig_transdc_His_kin-like_C"/>
</dbReference>
<evidence type="ECO:0000256" key="13">
    <source>
        <dbReference type="ARBA" id="ARBA00023012"/>
    </source>
</evidence>
<keyword evidence="10" id="KW-0418">Kinase</keyword>
<evidence type="ECO:0000256" key="10">
    <source>
        <dbReference type="ARBA" id="ARBA00022777"/>
    </source>
</evidence>
<dbReference type="InterPro" id="IPR005467">
    <property type="entry name" value="His_kinase_dom"/>
</dbReference>
<dbReference type="Pfam" id="PF11808">
    <property type="entry name" value="PhoR"/>
    <property type="match status" value="1"/>
</dbReference>
<dbReference type="CDD" id="cd00082">
    <property type="entry name" value="HisKA"/>
    <property type="match status" value="1"/>
</dbReference>
<evidence type="ECO:0000256" key="6">
    <source>
        <dbReference type="ARBA" id="ARBA00022553"/>
    </source>
</evidence>
<accession>A0A3B0ZLN5</accession>
<sequence>MSAQWVAELWRIGLSLLAALLIGLLVGHALLLVCLVLALFLFFHLRALYRLDARLRHSKSYNPPDVDGVWGEVYYLFYRSQKRQRKRKKLLVSYLNRFKMMTKAMPDATVVLRHGSEIEWFNKAAQHQLGLNHPQDLTQRIDNLIRVPSFVAFLRNPNNGEPLEMPSPDHEGVMLSIVVIPYGNDRRLLVARDVSQLHRLEETRRDFVANASHELRTPLTVINGYLETMADSPNDLAKTQWGSPVKVMYEQSLRMTSIVDDLLMLSRLETSPREIHREVVDIPSLIRLVAEEGRELSGDKKQVISVEIDGSISLRGNQSQLYSVFTNLIFNAVHYTPAGGRIVIRWYLTESGACFEVEDSGVGIAPQHIFRLTERFYRVDVGRSRDAGGTGLGLAIVKHILDHHDGHLTIESMVGKGSVFRSRFPLSLVQSFLQETAVTKSS</sequence>
<evidence type="ECO:0000256" key="14">
    <source>
        <dbReference type="ARBA" id="ARBA00023136"/>
    </source>
</evidence>
<dbReference type="InterPro" id="IPR021766">
    <property type="entry name" value="PhoR_N"/>
</dbReference>
<keyword evidence="11" id="KW-0067">ATP-binding</keyword>
<dbReference type="InterPro" id="IPR050351">
    <property type="entry name" value="BphY/WalK/GraS-like"/>
</dbReference>
<dbReference type="InterPro" id="IPR036890">
    <property type="entry name" value="HATPase_C_sf"/>
</dbReference>
<evidence type="ECO:0000256" key="5">
    <source>
        <dbReference type="ARBA" id="ARBA00022475"/>
    </source>
</evidence>
<protein>
    <recommendedName>
        <fullName evidence="3">histidine kinase</fullName>
        <ecNumber evidence="3">2.7.13.3</ecNumber>
    </recommendedName>
</protein>
<dbReference type="PANTHER" id="PTHR45453">
    <property type="entry name" value="PHOSPHATE REGULON SENSOR PROTEIN PHOR"/>
    <property type="match status" value="1"/>
</dbReference>
<dbReference type="SMART" id="SM00388">
    <property type="entry name" value="HisKA"/>
    <property type="match status" value="1"/>
</dbReference>
<evidence type="ECO:0000256" key="3">
    <source>
        <dbReference type="ARBA" id="ARBA00012438"/>
    </source>
</evidence>
<dbReference type="Pfam" id="PF00512">
    <property type="entry name" value="HisKA"/>
    <property type="match status" value="1"/>
</dbReference>
<comment type="catalytic activity">
    <reaction evidence="1">
        <text>ATP + protein L-histidine = ADP + protein N-phospho-L-histidine.</text>
        <dbReference type="EC" id="2.7.13.3"/>
    </reaction>
</comment>
<evidence type="ECO:0000259" key="16">
    <source>
        <dbReference type="PROSITE" id="PS50109"/>
    </source>
</evidence>
<dbReference type="Gene3D" id="1.10.287.130">
    <property type="match status" value="1"/>
</dbReference>
<dbReference type="GO" id="GO:0005886">
    <property type="term" value="C:plasma membrane"/>
    <property type="evidence" value="ECO:0007669"/>
    <property type="project" value="UniProtKB-SubCell"/>
</dbReference>
<keyword evidence="4" id="KW-0813">Transport</keyword>
<keyword evidence="6" id="KW-0597">Phosphoprotein</keyword>
<keyword evidence="7 17" id="KW-0808">Transferase</keyword>
<evidence type="ECO:0000256" key="4">
    <source>
        <dbReference type="ARBA" id="ARBA00022448"/>
    </source>
</evidence>
<dbReference type="InterPro" id="IPR003661">
    <property type="entry name" value="HisK_dim/P_dom"/>
</dbReference>
<keyword evidence="12 15" id="KW-1133">Transmembrane helix</keyword>
<name>A0A3B0ZLN5_9ZZZZ</name>
<dbReference type="SUPFAM" id="SSF55874">
    <property type="entry name" value="ATPase domain of HSP90 chaperone/DNA topoisomerase II/histidine kinase"/>
    <property type="match status" value="1"/>
</dbReference>
<feature type="transmembrane region" description="Helical" evidence="15">
    <location>
        <begin position="12"/>
        <end position="45"/>
    </location>
</feature>
<dbReference type="EC" id="2.7.13.3" evidence="3"/>
<dbReference type="PROSITE" id="PS50109">
    <property type="entry name" value="HIS_KIN"/>
    <property type="match status" value="1"/>
</dbReference>
<reference evidence="17" key="1">
    <citation type="submission" date="2018-06" db="EMBL/GenBank/DDBJ databases">
        <authorList>
            <person name="Zhirakovskaya E."/>
        </authorList>
    </citation>
    <scope>NUCLEOTIDE SEQUENCE</scope>
</reference>
<evidence type="ECO:0000256" key="7">
    <source>
        <dbReference type="ARBA" id="ARBA00022679"/>
    </source>
</evidence>
<dbReference type="Pfam" id="PF02518">
    <property type="entry name" value="HATPase_c"/>
    <property type="match status" value="1"/>
</dbReference>
<dbReference type="PANTHER" id="PTHR45453:SF1">
    <property type="entry name" value="PHOSPHATE REGULON SENSOR PROTEIN PHOR"/>
    <property type="match status" value="1"/>
</dbReference>
<dbReference type="SMART" id="SM00387">
    <property type="entry name" value="HATPase_c"/>
    <property type="match status" value="1"/>
</dbReference>
<keyword evidence="9" id="KW-0547">Nucleotide-binding</keyword>
<dbReference type="FunFam" id="1.10.287.130:FF:000001">
    <property type="entry name" value="Two-component sensor histidine kinase"/>
    <property type="match status" value="1"/>
</dbReference>
<gene>
    <name evidence="17" type="ORF">MNBD_GAMMA18-1981</name>
</gene>
<dbReference type="EMBL" id="UOFP01000307">
    <property type="protein sequence ID" value="VAW90060.1"/>
    <property type="molecule type" value="Genomic_DNA"/>
</dbReference>
<dbReference type="AlphaFoldDB" id="A0A3B0ZLN5"/>
<evidence type="ECO:0000256" key="12">
    <source>
        <dbReference type="ARBA" id="ARBA00022989"/>
    </source>
</evidence>
<keyword evidence="5" id="KW-1003">Cell membrane</keyword>